<comment type="caution">
    <text evidence="8">The sequence shown here is derived from an EMBL/GenBank/DDBJ whole genome shotgun (WGS) entry which is preliminary data.</text>
</comment>
<comment type="similarity">
    <text evidence="2">Belongs to the battenin family.</text>
</comment>
<feature type="transmembrane region" description="Helical" evidence="7">
    <location>
        <begin position="247"/>
        <end position="268"/>
    </location>
</feature>
<feature type="region of interest" description="Disordered" evidence="6">
    <location>
        <begin position="1105"/>
        <end position="1315"/>
    </location>
</feature>
<dbReference type="GO" id="GO:0016020">
    <property type="term" value="C:membrane"/>
    <property type="evidence" value="ECO:0007669"/>
    <property type="project" value="InterPro"/>
</dbReference>
<feature type="compositionally biased region" description="Basic and acidic residues" evidence="6">
    <location>
        <begin position="1105"/>
        <end position="1115"/>
    </location>
</feature>
<feature type="transmembrane region" description="Helical" evidence="7">
    <location>
        <begin position="100"/>
        <end position="119"/>
    </location>
</feature>
<feature type="transmembrane region" description="Helical" evidence="7">
    <location>
        <begin position="125"/>
        <end position="143"/>
    </location>
</feature>
<dbReference type="GO" id="GO:0005773">
    <property type="term" value="C:vacuole"/>
    <property type="evidence" value="ECO:0007669"/>
    <property type="project" value="UniProtKB-ARBA"/>
</dbReference>
<name>A0A7J6L2X1_PERCH</name>
<feature type="transmembrane region" description="Helical" evidence="7">
    <location>
        <begin position="190"/>
        <end position="209"/>
    </location>
</feature>
<evidence type="ECO:0000256" key="1">
    <source>
        <dbReference type="ARBA" id="ARBA00004127"/>
    </source>
</evidence>
<feature type="compositionally biased region" description="Basic and acidic residues" evidence="6">
    <location>
        <begin position="520"/>
        <end position="541"/>
    </location>
</feature>
<dbReference type="EMBL" id="JAAPAO010000843">
    <property type="protein sequence ID" value="KAF4653199.1"/>
    <property type="molecule type" value="Genomic_DNA"/>
</dbReference>
<feature type="transmembrane region" description="Helical" evidence="7">
    <location>
        <begin position="373"/>
        <end position="396"/>
    </location>
</feature>
<feature type="compositionally biased region" description="Basic and acidic residues" evidence="6">
    <location>
        <begin position="1134"/>
        <end position="1155"/>
    </location>
</feature>
<feature type="compositionally biased region" description="Acidic residues" evidence="6">
    <location>
        <begin position="1220"/>
        <end position="1250"/>
    </location>
</feature>
<feature type="transmembrane region" description="Helical" evidence="7">
    <location>
        <begin position="319"/>
        <end position="335"/>
    </location>
</feature>
<keyword evidence="3 7" id="KW-0812">Transmembrane</keyword>
<dbReference type="GO" id="GO:0012505">
    <property type="term" value="C:endomembrane system"/>
    <property type="evidence" value="ECO:0007669"/>
    <property type="project" value="UniProtKB-SubCell"/>
</dbReference>
<keyword evidence="9" id="KW-1185">Reference proteome</keyword>
<feature type="transmembrane region" description="Helical" evidence="7">
    <location>
        <begin position="68"/>
        <end position="88"/>
    </location>
</feature>
<feature type="compositionally biased region" description="Low complexity" evidence="6">
    <location>
        <begin position="1196"/>
        <end position="1219"/>
    </location>
</feature>
<feature type="transmembrane region" description="Helical" evidence="7">
    <location>
        <begin position="155"/>
        <end position="178"/>
    </location>
</feature>
<feature type="compositionally biased region" description="Basic and acidic residues" evidence="6">
    <location>
        <begin position="1257"/>
        <end position="1268"/>
    </location>
</feature>
<feature type="region of interest" description="Disordered" evidence="6">
    <location>
        <begin position="639"/>
        <end position="659"/>
    </location>
</feature>
<dbReference type="Proteomes" id="UP000591131">
    <property type="component" value="Unassembled WGS sequence"/>
</dbReference>
<evidence type="ECO:0000256" key="4">
    <source>
        <dbReference type="ARBA" id="ARBA00022989"/>
    </source>
</evidence>
<dbReference type="InterPro" id="IPR036259">
    <property type="entry name" value="MFS_trans_sf"/>
</dbReference>
<feature type="transmembrane region" description="Helical" evidence="7">
    <location>
        <begin position="35"/>
        <end position="56"/>
    </location>
</feature>
<dbReference type="Pfam" id="PF02487">
    <property type="entry name" value="CLN3"/>
    <property type="match status" value="1"/>
</dbReference>
<accession>A0A7J6L2X1</accession>
<feature type="region of interest" description="Disordered" evidence="6">
    <location>
        <begin position="924"/>
        <end position="943"/>
    </location>
</feature>
<evidence type="ECO:0000313" key="9">
    <source>
        <dbReference type="Proteomes" id="UP000591131"/>
    </source>
</evidence>
<comment type="subcellular location">
    <subcellularLocation>
        <location evidence="1">Endomembrane system</location>
        <topology evidence="1">Multi-pass membrane protein</topology>
    </subcellularLocation>
</comment>
<feature type="compositionally biased region" description="Low complexity" evidence="6">
    <location>
        <begin position="1283"/>
        <end position="1315"/>
    </location>
</feature>
<dbReference type="CDD" id="cd06174">
    <property type="entry name" value="MFS"/>
    <property type="match status" value="1"/>
</dbReference>
<reference evidence="8 9" key="1">
    <citation type="submission" date="2020-04" db="EMBL/GenBank/DDBJ databases">
        <title>Perkinsus chesapeaki whole genome sequence.</title>
        <authorList>
            <person name="Bogema D.R."/>
        </authorList>
    </citation>
    <scope>NUCLEOTIDE SEQUENCE [LARGE SCALE GENOMIC DNA]</scope>
    <source>
        <strain evidence="8">ATCC PRA-425</strain>
    </source>
</reference>
<evidence type="ECO:0000256" key="7">
    <source>
        <dbReference type="SAM" id="Phobius"/>
    </source>
</evidence>
<evidence type="ECO:0000256" key="6">
    <source>
        <dbReference type="SAM" id="MobiDB-lite"/>
    </source>
</evidence>
<dbReference type="PANTHER" id="PTHR10981">
    <property type="entry name" value="BATTENIN"/>
    <property type="match status" value="1"/>
</dbReference>
<dbReference type="OrthoDB" id="441487at2759"/>
<feature type="region of interest" description="Disordered" evidence="6">
    <location>
        <begin position="963"/>
        <end position="984"/>
    </location>
</feature>
<evidence type="ECO:0000256" key="3">
    <source>
        <dbReference type="ARBA" id="ARBA00022692"/>
    </source>
</evidence>
<proteinExistence type="inferred from homology"/>
<protein>
    <submittedName>
        <fullName evidence="8">Uncharacterized protein</fullName>
    </submittedName>
</protein>
<dbReference type="InterPro" id="IPR003492">
    <property type="entry name" value="Battenin_disease_Cln3"/>
</dbReference>
<feature type="region of interest" description="Disordered" evidence="6">
    <location>
        <begin position="508"/>
        <end position="547"/>
    </location>
</feature>
<feature type="region of interest" description="Disordered" evidence="6">
    <location>
        <begin position="1"/>
        <end position="22"/>
    </location>
</feature>
<organism evidence="8 9">
    <name type="scientific">Perkinsus chesapeaki</name>
    <name type="common">Clam parasite</name>
    <name type="synonym">Perkinsus andrewsi</name>
    <dbReference type="NCBI Taxonomy" id="330153"/>
    <lineage>
        <taxon>Eukaryota</taxon>
        <taxon>Sar</taxon>
        <taxon>Alveolata</taxon>
        <taxon>Perkinsozoa</taxon>
        <taxon>Perkinsea</taxon>
        <taxon>Perkinsida</taxon>
        <taxon>Perkinsidae</taxon>
        <taxon>Perkinsus</taxon>
    </lineage>
</organism>
<keyword evidence="4 7" id="KW-1133">Transmembrane helix</keyword>
<evidence type="ECO:0000256" key="5">
    <source>
        <dbReference type="ARBA" id="ARBA00023136"/>
    </source>
</evidence>
<dbReference type="PRINTS" id="PR01315">
    <property type="entry name" value="BATTENIN"/>
</dbReference>
<keyword evidence="5 7" id="KW-0472">Membrane</keyword>
<dbReference type="SUPFAM" id="SSF103473">
    <property type="entry name" value="MFS general substrate transporter"/>
    <property type="match status" value="1"/>
</dbReference>
<evidence type="ECO:0000256" key="2">
    <source>
        <dbReference type="ARBA" id="ARBA00007467"/>
    </source>
</evidence>
<evidence type="ECO:0000313" key="8">
    <source>
        <dbReference type="EMBL" id="KAF4653199.1"/>
    </source>
</evidence>
<sequence length="1315" mass="144013">MPSKLDTPPPRRESSVKSPSPIRGGMARPTYIRTYIFSCILGIINNNGYTLVNAVAADLAFRFDKVNFMSMFTMVLLIGCFLMTMLHSRIAFRFTFKQRIFVALLLQTISYGLLAVAAILTNPNIGFALSLIGTILTGFAQAIGEVNNISRLHKLPATLIGAWGAGTGLAGIIGPLIYSVLIAAGAHYSYVMLGMIITVPIYWLLFAYIDKRADLHSVEDEDMQTTASSSTTNNSVSSSLSFNSIKVAMLMAGGIIANLTAVYFLEYWILTGFLDRASVGLPSDVSSFARSTVRFCNITYNVGVLISRSSVTWFQIRRVWIPTILQATLLVFWALEASIHFIRYNVHPNTMTSIYMAIMLVRREDIPDTHRELCVNLGFAASNLGILLSSLASLLFANTVMKECTLYPQAPEYNTAASLGMASSGYYPTGGGLSVPDLSVFRSTYEGMTDPEVPPRSDYPPGYSGHLAKTKFVFGYCSPAGEVLEAAAAGPPLPTAANSWLRKPPLQRAQIPRPETSPEGPRDQPQEERHQQGGQRDDKRYFHPTSPPFDNKVFNSHHYYCPPAYRVQLSCTRSQTLRRSRSCTEDEGSRPLTATAGTAAAAAAAVVLGGSGYDTGNGIRSSWWPPEVLVCCSVMASSSSPANGPVTPPVATSAEGEQEDNVREIAPFPPMELGDMSREEMEMKVGNSTDFMYLCMFISEFGKGLKFPMARWDFMGLFNDLTKSDIIEGFVKDILLKCLHALSKPVIFPAATTTEAEVSSRIERMIGKLFLEHGFESEILAGIKPVAEMEMDTDEDGQLIVEDPRQLIRFVFGQLFDIPGCLIPSSADNDVPESSSTAISTYIPLRGQREIGRVLGFDRSGNRWWCIRDGEMGMRVWKEESNGNVELAVWEAALLPAIAGSLEDEIARVKSELNRRVTDIKLNRHRNEEEPKKRKRGKDDDDDEDDVVLCIACGKEVCYPKGPTRKRSSVKAKDHSPTTAGPMECPECSGPIHASCLRCYGCGGKSQKIQEDLAMTSGPATSTSGPMRCPNCHQLALARILKDLAEHVDQEIKAAERRGRRIAMKEKQEALAAARYAEALADAPGRRERKRVDYTSKAYDREINRALRRSEHPGSIEDEDDDEIMVGGRGSRSSRREAQNLSREARLARRHEHQEQIAMGDAVTQAEALGSRTTLGGQRRSARVRTQRPGASRPLSESSSGESDGESESSSSSSISQDGDYVEGDDEDDEDVRASEVEEDDESDAEEEGGEGGIAADVRREHRLRREEELADIGGRVGGIEPSLTSSNSSSSSRSSSDLSSSSSSSSSSSRSSTE</sequence>
<gene>
    <name evidence="8" type="ORF">FOL47_010651</name>
</gene>